<accession>A0A8T9Q8L5</accession>
<name>A0A8T9Q8L5_9BACT</name>
<dbReference type="AlphaFoldDB" id="A0A8T9Q8L5"/>
<organism evidence="2 3">
    <name type="scientific">Hymenobacter cellulosilyticus</name>
    <dbReference type="NCBI Taxonomy" id="2932248"/>
    <lineage>
        <taxon>Bacteria</taxon>
        <taxon>Pseudomonadati</taxon>
        <taxon>Bacteroidota</taxon>
        <taxon>Cytophagia</taxon>
        <taxon>Cytophagales</taxon>
        <taxon>Hymenobacteraceae</taxon>
        <taxon>Hymenobacter</taxon>
    </lineage>
</organism>
<keyword evidence="1" id="KW-0732">Signal</keyword>
<keyword evidence="3" id="KW-1185">Reference proteome</keyword>
<sequence length="125" mass="12858">MKRFLLLAALLAGPGLTRAQSWQWVAAATGPGNARILTTATDGTGGTIVAGDFTGTITLGSTTLTSAGNRDVFVARLNSAGAFTQAVRAGARPRTTLLTWPWPPMAPPPCWAAFTAPPPSLVPPC</sequence>
<evidence type="ECO:0000256" key="1">
    <source>
        <dbReference type="SAM" id="SignalP"/>
    </source>
</evidence>
<evidence type="ECO:0000313" key="2">
    <source>
        <dbReference type="EMBL" id="UOQ71869.1"/>
    </source>
</evidence>
<dbReference type="KEGG" id="hcu:MUN79_25250"/>
<dbReference type="EMBL" id="CP095046">
    <property type="protein sequence ID" value="UOQ71869.1"/>
    <property type="molecule type" value="Genomic_DNA"/>
</dbReference>
<proteinExistence type="predicted"/>
<protein>
    <submittedName>
        <fullName evidence="2">Uncharacterized protein</fullName>
    </submittedName>
</protein>
<feature type="signal peptide" evidence="1">
    <location>
        <begin position="1"/>
        <end position="19"/>
    </location>
</feature>
<evidence type="ECO:0000313" key="3">
    <source>
        <dbReference type="Proteomes" id="UP000831796"/>
    </source>
</evidence>
<feature type="chain" id="PRO_5035764833" evidence="1">
    <location>
        <begin position="20"/>
        <end position="125"/>
    </location>
</feature>
<dbReference type="Proteomes" id="UP000831796">
    <property type="component" value="Chromosome"/>
</dbReference>
<dbReference type="RefSeq" id="WP_244675269.1">
    <property type="nucleotide sequence ID" value="NZ_CP095046.1"/>
</dbReference>
<reference evidence="2" key="1">
    <citation type="submission" date="2022-04" db="EMBL/GenBank/DDBJ databases">
        <title>Hymenobacter sp. isolated from the air.</title>
        <authorList>
            <person name="Won M."/>
            <person name="Lee C.-M."/>
            <person name="Woen H.-Y."/>
            <person name="Kwon S.-W."/>
        </authorList>
    </citation>
    <scope>NUCLEOTIDE SEQUENCE</scope>
    <source>
        <strain evidence="2">5116S-3</strain>
    </source>
</reference>
<gene>
    <name evidence="2" type="ORF">MUN79_25250</name>
</gene>